<evidence type="ECO:0000313" key="2">
    <source>
        <dbReference type="Proteomes" id="UP000600139"/>
    </source>
</evidence>
<dbReference type="RefSeq" id="WP_200351959.1">
    <property type="nucleotide sequence ID" value="NZ_BAABHZ010000006.1"/>
</dbReference>
<dbReference type="Proteomes" id="UP000600139">
    <property type="component" value="Unassembled WGS sequence"/>
</dbReference>
<protein>
    <submittedName>
        <fullName evidence="1">Uncharacterized protein</fullName>
    </submittedName>
</protein>
<dbReference type="AlphaFoldDB" id="A0A934R612"/>
<gene>
    <name evidence="1" type="ORF">JIN84_15540</name>
</gene>
<sequence>MKLPTILIVADYRYLFAYMILADGLPEVVEKIDYINDGQTSVPLVGWDDGRDGYQAIAENITFILERYQPATWALACPPMLAKNIVRWLPMEQQASLGILRQTNVENVEISNVCQIFDATTSDYASQKEHC</sequence>
<comment type="caution">
    <text evidence="1">The sequence shown here is derived from an EMBL/GenBank/DDBJ whole genome shotgun (WGS) entry which is preliminary data.</text>
</comment>
<evidence type="ECO:0000313" key="1">
    <source>
        <dbReference type="EMBL" id="MBK1817037.1"/>
    </source>
</evidence>
<keyword evidence="2" id="KW-1185">Reference proteome</keyword>
<name>A0A934R612_9BACT</name>
<organism evidence="1 2">
    <name type="scientific">Luteolibacter yonseiensis</name>
    <dbReference type="NCBI Taxonomy" id="1144680"/>
    <lineage>
        <taxon>Bacteria</taxon>
        <taxon>Pseudomonadati</taxon>
        <taxon>Verrucomicrobiota</taxon>
        <taxon>Verrucomicrobiia</taxon>
        <taxon>Verrucomicrobiales</taxon>
        <taxon>Verrucomicrobiaceae</taxon>
        <taxon>Luteolibacter</taxon>
    </lineage>
</organism>
<reference evidence="1" key="1">
    <citation type="submission" date="2021-01" db="EMBL/GenBank/DDBJ databases">
        <title>Modified the classification status of verrucomicrobia.</title>
        <authorList>
            <person name="Feng X."/>
        </authorList>
    </citation>
    <scope>NUCLEOTIDE SEQUENCE</scope>
    <source>
        <strain evidence="1">JCM 18052</strain>
    </source>
</reference>
<accession>A0A934R612</accession>
<dbReference type="EMBL" id="JAENIK010000011">
    <property type="protein sequence ID" value="MBK1817037.1"/>
    <property type="molecule type" value="Genomic_DNA"/>
</dbReference>
<proteinExistence type="predicted"/>